<proteinExistence type="predicted"/>
<dbReference type="AlphaFoldDB" id="A0A9Q4PUS7"/>
<name>A0A9Q4PUS7_9BACT</name>
<dbReference type="Proteomes" id="UP001075461">
    <property type="component" value="Unassembled WGS sequence"/>
</dbReference>
<gene>
    <name evidence="1" type="ORF">O6B92_08895</name>
</gene>
<accession>A0A9Q4PUS7</accession>
<protein>
    <submittedName>
        <fullName evidence="1">Uncharacterized protein</fullName>
    </submittedName>
</protein>
<evidence type="ECO:0000313" key="2">
    <source>
        <dbReference type="Proteomes" id="UP001075461"/>
    </source>
</evidence>
<sequence>MIDLRAYNDKIFRIDEVLKDRFYQITAFDKRFFYEADEVNLNSLFKTFDTTQKEFFR</sequence>
<reference evidence="1" key="1">
    <citation type="submission" date="2022-12" db="EMBL/GenBank/DDBJ databases">
        <title>Species Delineation and Comparative Genomics within the Campylobacter ureolyticus Complex.</title>
        <authorList>
            <person name="Maki J."/>
            <person name="Howard M."/>
            <person name="Connelly S."/>
            <person name="Hardy D.J."/>
            <person name="Cameron A."/>
        </authorList>
    </citation>
    <scope>NUCLEOTIDE SEQUENCE</scope>
    <source>
        <strain evidence="1">URMC_786</strain>
    </source>
</reference>
<organism evidence="1 2">
    <name type="scientific">Campylobacter ureolyticus</name>
    <dbReference type="NCBI Taxonomy" id="827"/>
    <lineage>
        <taxon>Bacteria</taxon>
        <taxon>Pseudomonadati</taxon>
        <taxon>Campylobacterota</taxon>
        <taxon>Epsilonproteobacteria</taxon>
        <taxon>Campylobacterales</taxon>
        <taxon>Campylobacteraceae</taxon>
        <taxon>Campylobacter</taxon>
    </lineage>
</organism>
<dbReference type="EMBL" id="JAPXGP010000008">
    <property type="protein sequence ID" value="MCZ6162442.1"/>
    <property type="molecule type" value="Genomic_DNA"/>
</dbReference>
<evidence type="ECO:0000313" key="1">
    <source>
        <dbReference type="EMBL" id="MCZ6162442.1"/>
    </source>
</evidence>
<comment type="caution">
    <text evidence="1">The sequence shown here is derived from an EMBL/GenBank/DDBJ whole genome shotgun (WGS) entry which is preliminary data.</text>
</comment>
<dbReference type="RefSeq" id="WP_269480674.1">
    <property type="nucleotide sequence ID" value="NZ_JAPXGH010000011.1"/>
</dbReference>